<dbReference type="AlphaFoldDB" id="A0A6M3LYM7"/>
<evidence type="ECO:0000313" key="1">
    <source>
        <dbReference type="EMBL" id="QJB00378.1"/>
    </source>
</evidence>
<accession>A0A6M3LYM7</accession>
<dbReference type="EMBL" id="MT143858">
    <property type="protein sequence ID" value="QJB03719.1"/>
    <property type="molecule type" value="Genomic_DNA"/>
</dbReference>
<dbReference type="EMBL" id="MT143691">
    <property type="protein sequence ID" value="QJB00378.1"/>
    <property type="molecule type" value="Genomic_DNA"/>
</dbReference>
<name>A0A6M3LYM7_9ZZZZ</name>
<evidence type="ECO:0000313" key="2">
    <source>
        <dbReference type="EMBL" id="QJB03719.1"/>
    </source>
</evidence>
<proteinExistence type="predicted"/>
<protein>
    <submittedName>
        <fullName evidence="1">Uncharacterized protein</fullName>
    </submittedName>
</protein>
<gene>
    <name evidence="1" type="ORF">MM171A00514_0014</name>
    <name evidence="2" type="ORF">MM171B00578_0003</name>
</gene>
<sequence length="129" mass="14155">MSEEIDRVFATELTRVVDLLSNGYVFDPWLCAKGHPITLGEGGYWVLIRPEALDSPESAAQACPFKQFPTEPVLDEPAGYGTVYVTHSDGEDATAPWTAKGYVLLHKDHVTSKGTIMTLTEKPMAAETR</sequence>
<organism evidence="1">
    <name type="scientific">viral metagenome</name>
    <dbReference type="NCBI Taxonomy" id="1070528"/>
    <lineage>
        <taxon>unclassified sequences</taxon>
        <taxon>metagenomes</taxon>
        <taxon>organismal metagenomes</taxon>
    </lineage>
</organism>
<reference evidence="1" key="1">
    <citation type="submission" date="2020-03" db="EMBL/GenBank/DDBJ databases">
        <title>The deep terrestrial virosphere.</title>
        <authorList>
            <person name="Holmfeldt K."/>
            <person name="Nilsson E."/>
            <person name="Simone D."/>
            <person name="Lopez-Fernandez M."/>
            <person name="Wu X."/>
            <person name="de Brujin I."/>
            <person name="Lundin D."/>
            <person name="Andersson A."/>
            <person name="Bertilsson S."/>
            <person name="Dopson M."/>
        </authorList>
    </citation>
    <scope>NUCLEOTIDE SEQUENCE</scope>
    <source>
        <strain evidence="1">MM171A00514</strain>
        <strain evidence="2">MM171B00578</strain>
    </source>
</reference>